<keyword evidence="4" id="KW-0804">Transcription</keyword>
<dbReference type="Proteomes" id="UP000053599">
    <property type="component" value="Unassembled WGS sequence"/>
</dbReference>
<proteinExistence type="predicted"/>
<sequence length="657" mass="74820">MTDNKRKRSTRACETCRARKVRCDMQMFGSPCSNCRYQQIPCNPAENTRTKYDPTINYLSSADRSSRKYLKDHCRRCNAELFQHSDHHHGSESSSPTSSWSPTDGQHSHGPLNRHDQMKLPACPTHYDRQPSAGIDTDVCWTFLKRPQLLEDDMAHLQRRWAFKKPERKLMLELLTCYCNYIHPQLPFLDLQTFLDAVVGENGQKISLLLFQAVMFAGMAHLDERILQLYGCGPRNEVQEKMFNRAKLLYQFDVEPDLLTVAQACLLMSINHQCSKTSTIWLAQSHLLAQRLGFENPAAYSLMKVERSSWGKRLWWSIFTRDNTLRLELGTPQRLQDTPYDVPFLSLDCFDLSAFSTNVQENLSRATIVDSPKMYRLLMQLAIRRTELICHLSQISAISSRLPVPAKAFQGITIYFEQGLRRWDLELEPELGFHPGGPSPVFKYHCGLLSLLFLSTSNALLQSRLQPVNSDVIDLGVRSSIERDTEKGLSIVQELYSSGLWLPPTLGMGMVYNAVNLYVGLAEWRKTRLADPLDLEAAIVCLRALGKSQDRRIAVEVAMYHLESRIRGLGVENCNTRFEISKFLERLARKENVNPFVTAKPSHTDQSKSPNISLSVAADEGEIVSTGSSIDELFDWTMEPEDTEQDSLWHAESITCG</sequence>
<dbReference type="GO" id="GO:0003677">
    <property type="term" value="F:DNA binding"/>
    <property type="evidence" value="ECO:0007669"/>
    <property type="project" value="UniProtKB-KW"/>
</dbReference>
<dbReference type="InterPro" id="IPR007219">
    <property type="entry name" value="XnlR_reg_dom"/>
</dbReference>
<keyword evidence="1" id="KW-0479">Metal-binding</keyword>
<dbReference type="SMART" id="SM00066">
    <property type="entry name" value="GAL4"/>
    <property type="match status" value="1"/>
</dbReference>
<feature type="domain" description="Zn(2)-C6 fungal-type" evidence="7">
    <location>
        <begin position="12"/>
        <end position="42"/>
    </location>
</feature>
<dbReference type="InterPro" id="IPR052761">
    <property type="entry name" value="Fungal_Detox/Toxin_TFs"/>
</dbReference>
<evidence type="ECO:0000313" key="8">
    <source>
        <dbReference type="EMBL" id="KIV83127.1"/>
    </source>
</evidence>
<dbReference type="Pfam" id="PF04082">
    <property type="entry name" value="Fungal_trans"/>
    <property type="match status" value="1"/>
</dbReference>
<evidence type="ECO:0000256" key="3">
    <source>
        <dbReference type="ARBA" id="ARBA00023125"/>
    </source>
</evidence>
<dbReference type="GO" id="GO:0008270">
    <property type="term" value="F:zinc ion binding"/>
    <property type="evidence" value="ECO:0007669"/>
    <property type="project" value="InterPro"/>
</dbReference>
<dbReference type="SUPFAM" id="SSF57701">
    <property type="entry name" value="Zn2/Cys6 DNA-binding domain"/>
    <property type="match status" value="1"/>
</dbReference>
<evidence type="ECO:0000313" key="9">
    <source>
        <dbReference type="Proteomes" id="UP000053599"/>
    </source>
</evidence>
<dbReference type="SMART" id="SM00906">
    <property type="entry name" value="Fungal_trans"/>
    <property type="match status" value="1"/>
</dbReference>
<dbReference type="InterPro" id="IPR036864">
    <property type="entry name" value="Zn2-C6_fun-type_DNA-bd_sf"/>
</dbReference>
<dbReference type="GO" id="GO:0000981">
    <property type="term" value="F:DNA-binding transcription factor activity, RNA polymerase II-specific"/>
    <property type="evidence" value="ECO:0007669"/>
    <property type="project" value="InterPro"/>
</dbReference>
<keyword evidence="2" id="KW-0805">Transcription regulation</keyword>
<dbReference type="EMBL" id="KN846952">
    <property type="protein sequence ID" value="KIV83127.1"/>
    <property type="molecule type" value="Genomic_DNA"/>
</dbReference>
<name>A0A0D1YJS4_9EURO</name>
<feature type="compositionally biased region" description="Low complexity" evidence="6">
    <location>
        <begin position="92"/>
        <end position="103"/>
    </location>
</feature>
<dbReference type="AlphaFoldDB" id="A0A0D1YJS4"/>
<evidence type="ECO:0000259" key="7">
    <source>
        <dbReference type="PROSITE" id="PS50048"/>
    </source>
</evidence>
<keyword evidence="3" id="KW-0238">DNA-binding</keyword>
<dbReference type="CDD" id="cd12148">
    <property type="entry name" value="fungal_TF_MHR"/>
    <property type="match status" value="1"/>
</dbReference>
<feature type="region of interest" description="Disordered" evidence="6">
    <location>
        <begin position="85"/>
        <end position="121"/>
    </location>
</feature>
<dbReference type="GO" id="GO:0006351">
    <property type="term" value="P:DNA-templated transcription"/>
    <property type="evidence" value="ECO:0007669"/>
    <property type="project" value="InterPro"/>
</dbReference>
<accession>A0A0D1YJS4</accession>
<protein>
    <recommendedName>
        <fullName evidence="7">Zn(2)-C6 fungal-type domain-containing protein</fullName>
    </recommendedName>
</protein>
<dbReference type="HOGENOM" id="CLU_035330_0_0_1"/>
<dbReference type="CDD" id="cd00067">
    <property type="entry name" value="GAL4"/>
    <property type="match status" value="1"/>
</dbReference>
<dbReference type="Gene3D" id="4.10.240.10">
    <property type="entry name" value="Zn(2)-C6 fungal-type DNA-binding domain"/>
    <property type="match status" value="1"/>
</dbReference>
<keyword evidence="5" id="KW-0539">Nucleus</keyword>
<dbReference type="Pfam" id="PF00172">
    <property type="entry name" value="Zn_clus"/>
    <property type="match status" value="1"/>
</dbReference>
<gene>
    <name evidence="8" type="ORF">PV11_05180</name>
</gene>
<organism evidence="8 9">
    <name type="scientific">Exophiala sideris</name>
    <dbReference type="NCBI Taxonomy" id="1016849"/>
    <lineage>
        <taxon>Eukaryota</taxon>
        <taxon>Fungi</taxon>
        <taxon>Dikarya</taxon>
        <taxon>Ascomycota</taxon>
        <taxon>Pezizomycotina</taxon>
        <taxon>Eurotiomycetes</taxon>
        <taxon>Chaetothyriomycetidae</taxon>
        <taxon>Chaetothyriales</taxon>
        <taxon>Herpotrichiellaceae</taxon>
        <taxon>Exophiala</taxon>
    </lineage>
</organism>
<evidence type="ECO:0000256" key="5">
    <source>
        <dbReference type="ARBA" id="ARBA00023242"/>
    </source>
</evidence>
<evidence type="ECO:0000256" key="6">
    <source>
        <dbReference type="SAM" id="MobiDB-lite"/>
    </source>
</evidence>
<dbReference type="InterPro" id="IPR001138">
    <property type="entry name" value="Zn2Cys6_DnaBD"/>
</dbReference>
<evidence type="ECO:0000256" key="1">
    <source>
        <dbReference type="ARBA" id="ARBA00022723"/>
    </source>
</evidence>
<dbReference type="PANTHER" id="PTHR47425:SF2">
    <property type="entry name" value="FARB-RELATED"/>
    <property type="match status" value="1"/>
</dbReference>
<dbReference type="STRING" id="1016849.A0A0D1YJS4"/>
<dbReference type="PANTHER" id="PTHR47425">
    <property type="entry name" value="FARB-RELATED"/>
    <property type="match status" value="1"/>
</dbReference>
<evidence type="ECO:0000256" key="4">
    <source>
        <dbReference type="ARBA" id="ARBA00023163"/>
    </source>
</evidence>
<dbReference type="PROSITE" id="PS00463">
    <property type="entry name" value="ZN2_CY6_FUNGAL_1"/>
    <property type="match status" value="1"/>
</dbReference>
<reference evidence="8 9" key="1">
    <citation type="submission" date="2015-01" db="EMBL/GenBank/DDBJ databases">
        <title>The Genome Sequence of Exophiala sideris CBS121828.</title>
        <authorList>
            <consortium name="The Broad Institute Genomics Platform"/>
            <person name="Cuomo C."/>
            <person name="de Hoog S."/>
            <person name="Gorbushina A."/>
            <person name="Stielow B."/>
            <person name="Teixiera M."/>
            <person name="Abouelleil A."/>
            <person name="Chapman S.B."/>
            <person name="Priest M."/>
            <person name="Young S.K."/>
            <person name="Wortman J."/>
            <person name="Nusbaum C."/>
            <person name="Birren B."/>
        </authorList>
    </citation>
    <scope>NUCLEOTIDE SEQUENCE [LARGE SCALE GENOMIC DNA]</scope>
    <source>
        <strain evidence="8 9">CBS 121828</strain>
    </source>
</reference>
<evidence type="ECO:0000256" key="2">
    <source>
        <dbReference type="ARBA" id="ARBA00023015"/>
    </source>
</evidence>
<dbReference type="OrthoDB" id="5121955at2759"/>
<dbReference type="PROSITE" id="PS50048">
    <property type="entry name" value="ZN2_CY6_FUNGAL_2"/>
    <property type="match status" value="1"/>
</dbReference>